<comment type="caution">
    <text evidence="1">The sequence shown here is derived from an EMBL/GenBank/DDBJ whole genome shotgun (WGS) entry which is preliminary data.</text>
</comment>
<accession>A0A432M2D5</accession>
<organism evidence="1 2">
    <name type="scientific">Dyella choica</name>
    <dbReference type="NCBI Taxonomy" id="1927959"/>
    <lineage>
        <taxon>Bacteria</taxon>
        <taxon>Pseudomonadati</taxon>
        <taxon>Pseudomonadota</taxon>
        <taxon>Gammaproteobacteria</taxon>
        <taxon>Lysobacterales</taxon>
        <taxon>Rhodanobacteraceae</taxon>
        <taxon>Dyella</taxon>
    </lineage>
</organism>
<gene>
    <name evidence="1" type="ORF">EKH80_17935</name>
</gene>
<dbReference type="PANTHER" id="PTHR38436:SF1">
    <property type="entry name" value="ESTER CYCLASE"/>
    <property type="match status" value="1"/>
</dbReference>
<dbReference type="Proteomes" id="UP000274358">
    <property type="component" value="Unassembled WGS sequence"/>
</dbReference>
<dbReference type="Pfam" id="PF07366">
    <property type="entry name" value="SnoaL"/>
    <property type="match status" value="1"/>
</dbReference>
<dbReference type="RefSeq" id="WP_126686163.1">
    <property type="nucleotide sequence ID" value="NZ_RYYV01000016.1"/>
</dbReference>
<dbReference type="InterPro" id="IPR009959">
    <property type="entry name" value="Cyclase_SnoaL-like"/>
</dbReference>
<dbReference type="GO" id="GO:0030638">
    <property type="term" value="P:polyketide metabolic process"/>
    <property type="evidence" value="ECO:0007669"/>
    <property type="project" value="InterPro"/>
</dbReference>
<dbReference type="OrthoDB" id="129343at2"/>
<sequence>MSIAYPSDCSSHERNIDLIRRFIDEVWNAANPEAVPAFVDDAYVDHAYQPADAQGHMAMVKVFNESFANARHRIEEITADSERVVTRIRVEATHVRSFRGIAATGATIAVVQYRSFRIANEHIAEHHALLDTAALLLQIGGSLDAAQACKPR</sequence>
<dbReference type="PANTHER" id="PTHR38436">
    <property type="entry name" value="POLYKETIDE CYCLASE SNOAL-LIKE DOMAIN"/>
    <property type="match status" value="1"/>
</dbReference>
<dbReference type="EMBL" id="RYYV01000016">
    <property type="protein sequence ID" value="RUL72204.1"/>
    <property type="molecule type" value="Genomic_DNA"/>
</dbReference>
<protein>
    <recommendedName>
        <fullName evidence="3">Ester cyclase</fullName>
    </recommendedName>
</protein>
<proteinExistence type="predicted"/>
<evidence type="ECO:0000313" key="2">
    <source>
        <dbReference type="Proteomes" id="UP000274358"/>
    </source>
</evidence>
<name>A0A432M2D5_9GAMM</name>
<dbReference type="Gene3D" id="3.10.450.50">
    <property type="match status" value="1"/>
</dbReference>
<reference evidence="1 2" key="1">
    <citation type="submission" date="2018-12" db="EMBL/GenBank/DDBJ databases">
        <title>Dyella dinghuensis sp. nov. DHOA06 and Dyella choica sp. nov. 4M-K27, isolated from forest soil.</title>
        <authorList>
            <person name="Qiu L.-H."/>
            <person name="Gao Z.-H."/>
        </authorList>
    </citation>
    <scope>NUCLEOTIDE SEQUENCE [LARGE SCALE GENOMIC DNA]</scope>
    <source>
        <strain evidence="1 2">4M-K27</strain>
    </source>
</reference>
<evidence type="ECO:0008006" key="3">
    <source>
        <dbReference type="Google" id="ProtNLM"/>
    </source>
</evidence>
<dbReference type="InterPro" id="IPR032710">
    <property type="entry name" value="NTF2-like_dom_sf"/>
</dbReference>
<evidence type="ECO:0000313" key="1">
    <source>
        <dbReference type="EMBL" id="RUL72204.1"/>
    </source>
</evidence>
<keyword evidence="2" id="KW-1185">Reference proteome</keyword>
<dbReference type="AlphaFoldDB" id="A0A432M2D5"/>
<dbReference type="SUPFAM" id="SSF54427">
    <property type="entry name" value="NTF2-like"/>
    <property type="match status" value="1"/>
</dbReference>